<accession>A0A4Z1HHG4</accession>
<dbReference type="AlphaFoldDB" id="A0A4Z1HHG4"/>
<comment type="caution">
    <text evidence="1">The sequence shown here is derived from an EMBL/GenBank/DDBJ whole genome shotgun (WGS) entry which is preliminary data.</text>
</comment>
<dbReference type="EMBL" id="PQXJ01000769">
    <property type="protein sequence ID" value="TGO44663.1"/>
    <property type="molecule type" value="Genomic_DNA"/>
</dbReference>
<protein>
    <submittedName>
        <fullName evidence="1">Uncharacterized protein</fullName>
    </submittedName>
</protein>
<evidence type="ECO:0000313" key="1">
    <source>
        <dbReference type="EMBL" id="TGO44663.1"/>
    </source>
</evidence>
<evidence type="ECO:0000313" key="2">
    <source>
        <dbReference type="Proteomes" id="UP000297452"/>
    </source>
</evidence>
<gene>
    <name evidence="1" type="ORF">BOTNAR_0772g00010</name>
</gene>
<keyword evidence="2" id="KW-1185">Reference proteome</keyword>
<proteinExistence type="predicted"/>
<sequence length="108" mass="12149">MVKGKDAEGAVRKVENVQPLYKPVESPIRSFRQSKSLLVLLLLLEGDVDHMHLKLMVPSVRLARTTHGPTHISPRSTTPSRTSVLVTAFSTTSSPFHSKYYTMRKLDF</sequence>
<dbReference type="Proteomes" id="UP000297452">
    <property type="component" value="Unassembled WGS sequence"/>
</dbReference>
<reference evidence="1 2" key="1">
    <citation type="submission" date="2017-12" db="EMBL/GenBank/DDBJ databases">
        <title>Comparative genomics of Botrytis spp.</title>
        <authorList>
            <person name="Valero-Jimenez C.A."/>
            <person name="Tapia P."/>
            <person name="Veloso J."/>
            <person name="Silva-Moreno E."/>
            <person name="Staats M."/>
            <person name="Valdes J.H."/>
            <person name="Van Kan J.A.L."/>
        </authorList>
    </citation>
    <scope>NUCLEOTIDE SEQUENCE [LARGE SCALE GENOMIC DNA]</scope>
    <source>
        <strain evidence="1 2">MUCL2120</strain>
    </source>
</reference>
<organism evidence="1 2">
    <name type="scientific">Botryotinia narcissicola</name>
    <dbReference type="NCBI Taxonomy" id="278944"/>
    <lineage>
        <taxon>Eukaryota</taxon>
        <taxon>Fungi</taxon>
        <taxon>Dikarya</taxon>
        <taxon>Ascomycota</taxon>
        <taxon>Pezizomycotina</taxon>
        <taxon>Leotiomycetes</taxon>
        <taxon>Helotiales</taxon>
        <taxon>Sclerotiniaceae</taxon>
        <taxon>Botryotinia</taxon>
    </lineage>
</organism>
<name>A0A4Z1HHG4_9HELO</name>